<dbReference type="InterPro" id="IPR021379">
    <property type="entry name" value="DUF3012"/>
</dbReference>
<evidence type="ECO:0000313" key="2">
    <source>
        <dbReference type="EMBL" id="ACE85774.1"/>
    </source>
</evidence>
<dbReference type="STRING" id="498211.CJA_2992"/>
<organism evidence="2 3">
    <name type="scientific">Cellvibrio japonicus (strain Ueda107)</name>
    <name type="common">Pseudomonas fluorescens subsp. cellulosa</name>
    <dbReference type="NCBI Taxonomy" id="498211"/>
    <lineage>
        <taxon>Bacteria</taxon>
        <taxon>Pseudomonadati</taxon>
        <taxon>Pseudomonadota</taxon>
        <taxon>Gammaproteobacteria</taxon>
        <taxon>Cellvibrionales</taxon>
        <taxon>Cellvibrionaceae</taxon>
        <taxon>Cellvibrio</taxon>
    </lineage>
</organism>
<reference evidence="2 3" key="1">
    <citation type="journal article" date="2008" name="J. Bacteriol.">
        <title>Insights into plant cell wall degradation from the genome sequence of the soil bacterium Cellvibrio japonicus.</title>
        <authorList>
            <person name="Deboy R.T."/>
            <person name="Mongodin E.F."/>
            <person name="Fouts D.E."/>
            <person name="Tailford L.E."/>
            <person name="Khouri H."/>
            <person name="Emerson J.B."/>
            <person name="Mohamoud Y."/>
            <person name="Watkins K."/>
            <person name="Henrissat B."/>
            <person name="Gilbert H.J."/>
            <person name="Nelson K.E."/>
        </authorList>
    </citation>
    <scope>NUCLEOTIDE SEQUENCE [LARGE SCALE GENOMIC DNA]</scope>
    <source>
        <strain evidence="2 3">Ueda107</strain>
    </source>
</reference>
<keyword evidence="1" id="KW-0732">Signal</keyword>
<feature type="chain" id="PRO_5002796395" description="Lipoprotein" evidence="1">
    <location>
        <begin position="23"/>
        <end position="60"/>
    </location>
</feature>
<evidence type="ECO:0008006" key="4">
    <source>
        <dbReference type="Google" id="ProtNLM"/>
    </source>
</evidence>
<evidence type="ECO:0000313" key="3">
    <source>
        <dbReference type="Proteomes" id="UP000001036"/>
    </source>
</evidence>
<dbReference type="EMBL" id="CP000934">
    <property type="protein sequence ID" value="ACE85774.1"/>
    <property type="molecule type" value="Genomic_DNA"/>
</dbReference>
<feature type="signal peptide" evidence="1">
    <location>
        <begin position="1"/>
        <end position="22"/>
    </location>
</feature>
<keyword evidence="3" id="KW-1185">Reference proteome</keyword>
<dbReference type="RefSeq" id="WP_012488572.1">
    <property type="nucleotide sequence ID" value="NC_010995.1"/>
</dbReference>
<dbReference type="HOGENOM" id="CLU_204001_0_0_6"/>
<protein>
    <recommendedName>
        <fullName evidence="4">Lipoprotein</fullName>
    </recommendedName>
</protein>
<accession>B3PCT2</accession>
<dbReference type="Pfam" id="PF11216">
    <property type="entry name" value="DUF3012"/>
    <property type="match status" value="1"/>
</dbReference>
<evidence type="ECO:0000256" key="1">
    <source>
        <dbReference type="SAM" id="SignalP"/>
    </source>
</evidence>
<gene>
    <name evidence="2" type="ordered locus">CJA_2992</name>
</gene>
<dbReference type="Proteomes" id="UP000001036">
    <property type="component" value="Chromosome"/>
</dbReference>
<sequence length="60" mass="6532">MSISFSSLFKSLVLVMAVQLLVACTPKVGSPEWCESIKDKPKGDLTANEAADFAKHCIFK</sequence>
<name>B3PCT2_CELJU</name>
<dbReference type="AlphaFoldDB" id="B3PCT2"/>
<dbReference type="eggNOG" id="ENOG5033DRY">
    <property type="taxonomic scope" value="Bacteria"/>
</dbReference>
<dbReference type="KEGG" id="cja:CJA_2992"/>
<proteinExistence type="predicted"/>